<name>A0A6G4W6X5_9HYPH</name>
<comment type="cofactor">
    <cofactor evidence="1 6">
        <name>FAD</name>
        <dbReference type="ChEBI" id="CHEBI:57692"/>
    </cofactor>
</comment>
<organism evidence="7 8">
    <name type="scientific">Allomesorhizobium camelthorni</name>
    <dbReference type="NCBI Taxonomy" id="475069"/>
    <lineage>
        <taxon>Bacteria</taxon>
        <taxon>Pseudomonadati</taxon>
        <taxon>Pseudomonadota</taxon>
        <taxon>Alphaproteobacteria</taxon>
        <taxon>Hyphomicrobiales</taxon>
        <taxon>Phyllobacteriaceae</taxon>
        <taxon>Allomesorhizobium</taxon>
    </lineage>
</organism>
<dbReference type="EMBL" id="JAAKZF010000002">
    <property type="protein sequence ID" value="NGO50078.1"/>
    <property type="molecule type" value="Genomic_DNA"/>
</dbReference>
<comment type="similarity">
    <text evidence="6">Belongs to the methylenetetrahydrofolate reductase family.</text>
</comment>
<evidence type="ECO:0000256" key="1">
    <source>
        <dbReference type="ARBA" id="ARBA00001974"/>
    </source>
</evidence>
<protein>
    <recommendedName>
        <fullName evidence="6">Methylenetetrahydrofolate reductase</fullName>
    </recommendedName>
</protein>
<keyword evidence="3 6" id="KW-0285">Flavoprotein</keyword>
<dbReference type="Pfam" id="PF02219">
    <property type="entry name" value="MTHFR"/>
    <property type="match status" value="1"/>
</dbReference>
<evidence type="ECO:0000256" key="5">
    <source>
        <dbReference type="ARBA" id="ARBA00023002"/>
    </source>
</evidence>
<dbReference type="Proteomes" id="UP001642900">
    <property type="component" value="Unassembled WGS sequence"/>
</dbReference>
<evidence type="ECO:0000313" key="7">
    <source>
        <dbReference type="EMBL" id="NGO50078.1"/>
    </source>
</evidence>
<dbReference type="GO" id="GO:0006555">
    <property type="term" value="P:methionine metabolic process"/>
    <property type="evidence" value="ECO:0007669"/>
    <property type="project" value="InterPro"/>
</dbReference>
<keyword evidence="8" id="KW-1185">Reference proteome</keyword>
<dbReference type="SUPFAM" id="SSF51730">
    <property type="entry name" value="FAD-linked oxidoreductase"/>
    <property type="match status" value="1"/>
</dbReference>
<gene>
    <name evidence="7" type="ORF">G6N73_02615</name>
</gene>
<evidence type="ECO:0000256" key="4">
    <source>
        <dbReference type="ARBA" id="ARBA00022827"/>
    </source>
</evidence>
<evidence type="ECO:0000256" key="2">
    <source>
        <dbReference type="ARBA" id="ARBA00004777"/>
    </source>
</evidence>
<keyword evidence="5 6" id="KW-0560">Oxidoreductase</keyword>
<sequence>MNRMAGTSDHAVLARFLGNYSVEVTARDADAAVHRLPPGTEVFIANLPKDSPDMLVAAAARLHRAELVPVPHIVARKIRDRREFDDLVGRLADEAGVDRVLALGGDHDRPTGEFDASLQLIRTGSFERHGIRQIAIGCYPEGHPRIANQVLQDALEAKLAAIAERGLAARLVSQFAFKPEPVLDFARELRAAGVSAPLRIGVAGPAQRAKLVKYAIRCGVGASLRALTERRQLLGGLLRAETPEKLLTAIALAHRDDPSLRFEGAHFFTFGAPEQSIEWANSQIEDGRNAAVQPTINSRHQGGMSHEES</sequence>
<accession>A0A6G4W6X5</accession>
<keyword evidence="4 6" id="KW-0274">FAD</keyword>
<proteinExistence type="inferred from homology"/>
<dbReference type="UniPathway" id="UPA00193"/>
<comment type="pathway">
    <text evidence="2 6">One-carbon metabolism; tetrahydrofolate interconversion.</text>
</comment>
<reference evidence="7 8" key="1">
    <citation type="submission" date="2020-02" db="EMBL/GenBank/DDBJ databases">
        <title>Genome sequence of strain CCNWXJ40-4.</title>
        <authorList>
            <person name="Gao J."/>
            <person name="Sun J."/>
        </authorList>
    </citation>
    <scope>NUCLEOTIDE SEQUENCE [LARGE SCALE GENOMIC DNA]</scope>
    <source>
        <strain evidence="7 8">CCNWXJ 40-4</strain>
    </source>
</reference>
<dbReference type="InterPro" id="IPR003171">
    <property type="entry name" value="Mehydrof_redctse-like"/>
</dbReference>
<dbReference type="GO" id="GO:0035999">
    <property type="term" value="P:tetrahydrofolate interconversion"/>
    <property type="evidence" value="ECO:0007669"/>
    <property type="project" value="UniProtKB-UniPathway"/>
</dbReference>
<evidence type="ECO:0000256" key="6">
    <source>
        <dbReference type="RuleBase" id="RU003862"/>
    </source>
</evidence>
<dbReference type="InterPro" id="IPR029041">
    <property type="entry name" value="FAD-linked_oxidoreductase-like"/>
</dbReference>
<dbReference type="AlphaFoldDB" id="A0A6G4W6X5"/>
<comment type="caution">
    <text evidence="7">The sequence shown here is derived from an EMBL/GenBank/DDBJ whole genome shotgun (WGS) entry which is preliminary data.</text>
</comment>
<dbReference type="Gene3D" id="3.20.20.220">
    <property type="match status" value="1"/>
</dbReference>
<evidence type="ECO:0000256" key="3">
    <source>
        <dbReference type="ARBA" id="ARBA00022630"/>
    </source>
</evidence>
<evidence type="ECO:0000313" key="8">
    <source>
        <dbReference type="Proteomes" id="UP001642900"/>
    </source>
</evidence>
<dbReference type="GO" id="GO:0004489">
    <property type="term" value="F:methylenetetrahydrofolate reductase [NAD(P)H] activity"/>
    <property type="evidence" value="ECO:0007669"/>
    <property type="project" value="InterPro"/>
</dbReference>